<dbReference type="SUPFAM" id="SSF103473">
    <property type="entry name" value="MFS general substrate transporter"/>
    <property type="match status" value="1"/>
</dbReference>
<comment type="caution">
    <text evidence="8">The sequence shown here is derived from an EMBL/GenBank/DDBJ whole genome shotgun (WGS) entry which is preliminary data.</text>
</comment>
<feature type="transmembrane region" description="Helical" evidence="6">
    <location>
        <begin position="409"/>
        <end position="427"/>
    </location>
</feature>
<comment type="subcellular location">
    <subcellularLocation>
        <location evidence="1">Membrane</location>
        <topology evidence="1">Multi-pass membrane protein</topology>
    </subcellularLocation>
</comment>
<dbReference type="InterPro" id="IPR011701">
    <property type="entry name" value="MFS"/>
</dbReference>
<dbReference type="Gene3D" id="1.20.1720.10">
    <property type="entry name" value="Multidrug resistance protein D"/>
    <property type="match status" value="1"/>
</dbReference>
<gene>
    <name evidence="8" type="ORF">B0J15DRAFT_509184</name>
</gene>
<keyword evidence="5" id="KW-0325">Glycoprotein</keyword>
<evidence type="ECO:0000256" key="3">
    <source>
        <dbReference type="ARBA" id="ARBA00022989"/>
    </source>
</evidence>
<evidence type="ECO:0000256" key="5">
    <source>
        <dbReference type="ARBA" id="ARBA00023180"/>
    </source>
</evidence>
<dbReference type="PANTHER" id="PTHR23502:SF134">
    <property type="entry name" value="MAJOR FACILITATOR SUPERFAMILY (MFS) PROFILE DOMAIN-CONTAINING PROTEIN-RELATED"/>
    <property type="match status" value="1"/>
</dbReference>
<keyword evidence="9" id="KW-1185">Reference proteome</keyword>
<protein>
    <submittedName>
        <fullName evidence="8">Major facilitator superfamily domain-containing protein</fullName>
    </submittedName>
</protein>
<dbReference type="Proteomes" id="UP000736672">
    <property type="component" value="Unassembled WGS sequence"/>
</dbReference>
<organism evidence="8 9">
    <name type="scientific">Fusarium solani</name>
    <name type="common">Filamentous fungus</name>
    <dbReference type="NCBI Taxonomy" id="169388"/>
    <lineage>
        <taxon>Eukaryota</taxon>
        <taxon>Fungi</taxon>
        <taxon>Dikarya</taxon>
        <taxon>Ascomycota</taxon>
        <taxon>Pezizomycotina</taxon>
        <taxon>Sordariomycetes</taxon>
        <taxon>Hypocreomycetidae</taxon>
        <taxon>Hypocreales</taxon>
        <taxon>Nectriaceae</taxon>
        <taxon>Fusarium</taxon>
        <taxon>Fusarium solani species complex</taxon>
    </lineage>
</organism>
<evidence type="ECO:0000256" key="2">
    <source>
        <dbReference type="ARBA" id="ARBA00022692"/>
    </source>
</evidence>
<evidence type="ECO:0000259" key="7">
    <source>
        <dbReference type="PROSITE" id="PS50850"/>
    </source>
</evidence>
<dbReference type="InterPro" id="IPR020846">
    <property type="entry name" value="MFS_dom"/>
</dbReference>
<name>A0A9P9L2T8_FUSSL</name>
<keyword evidence="2 6" id="KW-0812">Transmembrane</keyword>
<feature type="domain" description="Major facilitator superfamily (MFS) profile" evidence="7">
    <location>
        <begin position="23"/>
        <end position="438"/>
    </location>
</feature>
<evidence type="ECO:0000313" key="8">
    <source>
        <dbReference type="EMBL" id="KAH7273194.1"/>
    </source>
</evidence>
<dbReference type="PANTHER" id="PTHR23502">
    <property type="entry name" value="MAJOR FACILITATOR SUPERFAMILY"/>
    <property type="match status" value="1"/>
</dbReference>
<evidence type="ECO:0000256" key="6">
    <source>
        <dbReference type="SAM" id="Phobius"/>
    </source>
</evidence>
<dbReference type="InterPro" id="IPR036259">
    <property type="entry name" value="MFS_trans_sf"/>
</dbReference>
<feature type="transmembrane region" description="Helical" evidence="6">
    <location>
        <begin position="132"/>
        <end position="154"/>
    </location>
</feature>
<feature type="transmembrane region" description="Helical" evidence="6">
    <location>
        <begin position="166"/>
        <end position="190"/>
    </location>
</feature>
<dbReference type="GO" id="GO:0022857">
    <property type="term" value="F:transmembrane transporter activity"/>
    <property type="evidence" value="ECO:0007669"/>
    <property type="project" value="InterPro"/>
</dbReference>
<feature type="transmembrane region" description="Helical" evidence="6">
    <location>
        <begin position="75"/>
        <end position="95"/>
    </location>
</feature>
<sequence length="438" mass="46800">MSGGGLQHHQALRTIDETLSANTPIEHAYLTFDTPLPKPVISPSSSPESQPPCPDPKPYAPAIPPMQKFFGASHLAVLTGLTTFSVGFAITPMVLAPFSEINGRYPVFAAAAIVYTTSQTACSAATSLAGMVIARFFTGVGASVFSTMVGGFIADLWEKEDRNMPMAVFSGAGIAGTGDGLLAAAAIVHFRGNEETGKAWQWVFWRMGIVTGAASIAPMMLMREIRGPVLLSRKAGALNSWYEQLEATGSYGVWVSSESPTSVQTGERQAKGCKADIASSKPAATFTTALMLLHPQAQSLKRKIIRWVVKKDEERASVRVMITISVCLPFHLLFAEPVVFSFTLWLLLSLYEASPFFSSLNYVADTFGPFASSALAALPFCLNMLGGAFPLITTVLFHRLGEARAGSMLGGSATALGVVPWVLVFFGEKSVAEVCLPW</sequence>
<dbReference type="GO" id="GO:0005886">
    <property type="term" value="C:plasma membrane"/>
    <property type="evidence" value="ECO:0007669"/>
    <property type="project" value="TreeGrafter"/>
</dbReference>
<keyword evidence="4 6" id="KW-0472">Membrane</keyword>
<proteinExistence type="predicted"/>
<dbReference type="PROSITE" id="PS50850">
    <property type="entry name" value="MFS"/>
    <property type="match status" value="1"/>
</dbReference>
<dbReference type="EMBL" id="JAGTJS010000003">
    <property type="protein sequence ID" value="KAH7273194.1"/>
    <property type="molecule type" value="Genomic_DNA"/>
</dbReference>
<reference evidence="8" key="1">
    <citation type="journal article" date="2021" name="Nat. Commun.">
        <title>Genetic determinants of endophytism in the Arabidopsis root mycobiome.</title>
        <authorList>
            <person name="Mesny F."/>
            <person name="Miyauchi S."/>
            <person name="Thiergart T."/>
            <person name="Pickel B."/>
            <person name="Atanasova L."/>
            <person name="Karlsson M."/>
            <person name="Huettel B."/>
            <person name="Barry K.W."/>
            <person name="Haridas S."/>
            <person name="Chen C."/>
            <person name="Bauer D."/>
            <person name="Andreopoulos W."/>
            <person name="Pangilinan J."/>
            <person name="LaButti K."/>
            <person name="Riley R."/>
            <person name="Lipzen A."/>
            <person name="Clum A."/>
            <person name="Drula E."/>
            <person name="Henrissat B."/>
            <person name="Kohler A."/>
            <person name="Grigoriev I.V."/>
            <person name="Martin F.M."/>
            <person name="Hacquard S."/>
        </authorList>
    </citation>
    <scope>NUCLEOTIDE SEQUENCE</scope>
    <source>
        <strain evidence="8">FSSC 5 MPI-SDFR-AT-0091</strain>
    </source>
</reference>
<feature type="transmembrane region" description="Helical" evidence="6">
    <location>
        <begin position="370"/>
        <end position="397"/>
    </location>
</feature>
<feature type="transmembrane region" description="Helical" evidence="6">
    <location>
        <begin position="320"/>
        <end position="350"/>
    </location>
</feature>
<feature type="transmembrane region" description="Helical" evidence="6">
    <location>
        <begin position="107"/>
        <end position="126"/>
    </location>
</feature>
<dbReference type="OrthoDB" id="6770063at2759"/>
<dbReference type="Pfam" id="PF07690">
    <property type="entry name" value="MFS_1"/>
    <property type="match status" value="1"/>
</dbReference>
<evidence type="ECO:0000256" key="1">
    <source>
        <dbReference type="ARBA" id="ARBA00004141"/>
    </source>
</evidence>
<accession>A0A9P9L2T8</accession>
<dbReference type="AlphaFoldDB" id="A0A9P9L2T8"/>
<keyword evidence="3 6" id="KW-1133">Transmembrane helix</keyword>
<evidence type="ECO:0000313" key="9">
    <source>
        <dbReference type="Proteomes" id="UP000736672"/>
    </source>
</evidence>
<evidence type="ECO:0000256" key="4">
    <source>
        <dbReference type="ARBA" id="ARBA00023136"/>
    </source>
</evidence>
<feature type="transmembrane region" description="Helical" evidence="6">
    <location>
        <begin position="202"/>
        <end position="221"/>
    </location>
</feature>